<dbReference type="AlphaFoldDB" id="A0A143PP46"/>
<evidence type="ECO:0000256" key="2">
    <source>
        <dbReference type="ARBA" id="ARBA00022475"/>
    </source>
</evidence>
<proteinExistence type="predicted"/>
<dbReference type="KEGG" id="abac:LuPra_03420"/>
<feature type="transmembrane region" description="Helical" evidence="6">
    <location>
        <begin position="249"/>
        <end position="270"/>
    </location>
</feature>
<feature type="transmembrane region" description="Helical" evidence="6">
    <location>
        <begin position="120"/>
        <end position="143"/>
    </location>
</feature>
<organism evidence="7 8">
    <name type="scientific">Luteitalea pratensis</name>
    <dbReference type="NCBI Taxonomy" id="1855912"/>
    <lineage>
        <taxon>Bacteria</taxon>
        <taxon>Pseudomonadati</taxon>
        <taxon>Acidobacteriota</taxon>
        <taxon>Vicinamibacteria</taxon>
        <taxon>Vicinamibacterales</taxon>
        <taxon>Vicinamibacteraceae</taxon>
        <taxon>Luteitalea</taxon>
    </lineage>
</organism>
<dbReference type="STRING" id="1855912.LuPra_03420"/>
<reference evidence="7 8" key="1">
    <citation type="journal article" date="2016" name="Genome Announc.">
        <title>First Complete Genome Sequence of a Subdivision 6 Acidobacterium Strain.</title>
        <authorList>
            <person name="Huang S."/>
            <person name="Vieira S."/>
            <person name="Bunk B."/>
            <person name="Riedel T."/>
            <person name="Sproer C."/>
            <person name="Overmann J."/>
        </authorList>
    </citation>
    <scope>NUCLEOTIDE SEQUENCE [LARGE SCALE GENOMIC DNA]</scope>
    <source>
        <strain evidence="8">DSM 100886 HEG_-6_39</strain>
    </source>
</reference>
<dbReference type="EMBL" id="CP015136">
    <property type="protein sequence ID" value="AMY10191.1"/>
    <property type="molecule type" value="Genomic_DNA"/>
</dbReference>
<keyword evidence="8" id="KW-1185">Reference proteome</keyword>
<evidence type="ECO:0000256" key="3">
    <source>
        <dbReference type="ARBA" id="ARBA00022692"/>
    </source>
</evidence>
<reference evidence="8" key="2">
    <citation type="submission" date="2016-04" db="EMBL/GenBank/DDBJ databases">
        <title>First Complete Genome Sequence of a Subdivision 6 Acidobacterium.</title>
        <authorList>
            <person name="Huang S."/>
            <person name="Vieira S."/>
            <person name="Bunk B."/>
            <person name="Riedel T."/>
            <person name="Sproeer C."/>
            <person name="Overmann J."/>
        </authorList>
    </citation>
    <scope>NUCLEOTIDE SEQUENCE [LARGE SCALE GENOMIC DNA]</scope>
    <source>
        <strain evidence="8">DSM 100886 HEG_-6_39</strain>
    </source>
</reference>
<feature type="transmembrane region" description="Helical" evidence="6">
    <location>
        <begin position="290"/>
        <end position="313"/>
    </location>
</feature>
<dbReference type="Proteomes" id="UP000076079">
    <property type="component" value="Chromosome"/>
</dbReference>
<keyword evidence="5 6" id="KW-0472">Membrane</keyword>
<feature type="transmembrane region" description="Helical" evidence="6">
    <location>
        <begin position="155"/>
        <end position="177"/>
    </location>
</feature>
<dbReference type="GO" id="GO:0005886">
    <property type="term" value="C:plasma membrane"/>
    <property type="evidence" value="ECO:0007669"/>
    <property type="project" value="UniProtKB-SubCell"/>
</dbReference>
<gene>
    <name evidence="7" type="ORF">LuPra_03420</name>
</gene>
<evidence type="ECO:0000256" key="5">
    <source>
        <dbReference type="ARBA" id="ARBA00023136"/>
    </source>
</evidence>
<dbReference type="InterPro" id="IPR022791">
    <property type="entry name" value="L-PG_synthase/AglD"/>
</dbReference>
<feature type="transmembrane region" description="Helical" evidence="6">
    <location>
        <begin position="49"/>
        <end position="67"/>
    </location>
</feature>
<protein>
    <recommendedName>
        <fullName evidence="9">Flippase-like domain-containing protein</fullName>
    </recommendedName>
</protein>
<comment type="subcellular location">
    <subcellularLocation>
        <location evidence="1">Cell membrane</location>
        <topology evidence="1">Multi-pass membrane protein</topology>
    </subcellularLocation>
</comment>
<keyword evidence="2" id="KW-1003">Cell membrane</keyword>
<evidence type="ECO:0000256" key="1">
    <source>
        <dbReference type="ARBA" id="ARBA00004651"/>
    </source>
</evidence>
<dbReference type="Pfam" id="PF03706">
    <property type="entry name" value="LPG_synthase_TM"/>
    <property type="match status" value="1"/>
</dbReference>
<evidence type="ECO:0000256" key="6">
    <source>
        <dbReference type="SAM" id="Phobius"/>
    </source>
</evidence>
<feature type="transmembrane region" description="Helical" evidence="6">
    <location>
        <begin position="217"/>
        <end position="237"/>
    </location>
</feature>
<evidence type="ECO:0000313" key="8">
    <source>
        <dbReference type="Proteomes" id="UP000076079"/>
    </source>
</evidence>
<accession>A0A143PP46</accession>
<sequence length="332" mass="35929">MSPVPGRVRRASSFVLKLSISAGLLWVLFRQTDVGAVFGRLRQVEPGWIVLALLVHGALLLVSGWRWRRLLVTQNVHVSTWQLTVTCLVANFFNNFLPSNIGGDFVRIADTAGLTGSRTVATAVVLLDRVLGLIALFAIAASGSLMLRHALPGTGYLWILLVLGAVGAAVVISRPALVPWLLRPLTRVREDWVTERLGRLEDMLGRVGNDRSRLAKAFAGALVVQFLVVLFYLCVAWGLHIDLPLRDALVIVPVSLVIQLAPVSINGFGVREAVFSYLFRRLGHPVDAGLALSIAGAALLILASLPGGLVFLLRKEGLMVSAPSSDMQKEEV</sequence>
<dbReference type="PANTHER" id="PTHR40277:SF1">
    <property type="entry name" value="BLL5419 PROTEIN"/>
    <property type="match status" value="1"/>
</dbReference>
<evidence type="ECO:0000256" key="4">
    <source>
        <dbReference type="ARBA" id="ARBA00022989"/>
    </source>
</evidence>
<evidence type="ECO:0000313" key="7">
    <source>
        <dbReference type="EMBL" id="AMY10191.1"/>
    </source>
</evidence>
<dbReference type="PANTHER" id="PTHR40277">
    <property type="entry name" value="BLL5419 PROTEIN"/>
    <property type="match status" value="1"/>
</dbReference>
<keyword evidence="4 6" id="KW-1133">Transmembrane helix</keyword>
<dbReference type="OrthoDB" id="5470260at2"/>
<keyword evidence="3 6" id="KW-0812">Transmembrane</keyword>
<name>A0A143PP46_LUTPR</name>
<evidence type="ECO:0008006" key="9">
    <source>
        <dbReference type="Google" id="ProtNLM"/>
    </source>
</evidence>
<feature type="transmembrane region" description="Helical" evidence="6">
    <location>
        <begin position="12"/>
        <end position="29"/>
    </location>
</feature>